<keyword evidence="2" id="KW-1185">Reference proteome</keyword>
<comment type="caution">
    <text evidence="1">The sequence shown here is derived from an EMBL/GenBank/DDBJ whole genome shotgun (WGS) entry which is preliminary data.</text>
</comment>
<dbReference type="AlphaFoldDB" id="A0A2V1IY35"/>
<dbReference type="EMBL" id="PUBV01000006">
    <property type="protein sequence ID" value="PWB08370.1"/>
    <property type="molecule type" value="Genomic_DNA"/>
</dbReference>
<sequence length="96" mass="10095">MEVKVKDRQSLLDMAVQTAGSMEAAFGLAAANGVSLTDTLTDGQVLDTVAAENADTVRRYSVQGIQPATALSEEEMAALAQEGINFMGIEIDFVVS</sequence>
<protein>
    <submittedName>
        <fullName evidence="1">Uncharacterized protein</fullName>
    </submittedName>
</protein>
<evidence type="ECO:0000313" key="2">
    <source>
        <dbReference type="Proteomes" id="UP000244925"/>
    </source>
</evidence>
<gene>
    <name evidence="1" type="ORF">C5O25_04150</name>
</gene>
<reference evidence="2" key="1">
    <citation type="submission" date="2018-02" db="EMBL/GenBank/DDBJ databases">
        <authorList>
            <person name="Clavel T."/>
            <person name="Strowig T."/>
        </authorList>
    </citation>
    <scope>NUCLEOTIDE SEQUENCE [LARGE SCALE GENOMIC DNA]</scope>
    <source>
        <strain evidence="2">DSM 100764</strain>
    </source>
</reference>
<organism evidence="1 2">
    <name type="scientific">Paramuribaculum intestinale</name>
    <dbReference type="NCBI Taxonomy" id="2094151"/>
    <lineage>
        <taxon>Bacteria</taxon>
        <taxon>Pseudomonadati</taxon>
        <taxon>Bacteroidota</taxon>
        <taxon>Bacteroidia</taxon>
        <taxon>Bacteroidales</taxon>
        <taxon>Muribaculaceae</taxon>
        <taxon>Paramuribaculum</taxon>
    </lineage>
</organism>
<evidence type="ECO:0000313" key="1">
    <source>
        <dbReference type="EMBL" id="PWB08370.1"/>
    </source>
</evidence>
<dbReference type="RefSeq" id="WP_107035473.1">
    <property type="nucleotide sequence ID" value="NZ_PUBV01000006.1"/>
</dbReference>
<accession>A0A2V1IY35</accession>
<name>A0A2V1IY35_9BACT</name>
<proteinExistence type="predicted"/>
<dbReference type="Proteomes" id="UP000244925">
    <property type="component" value="Unassembled WGS sequence"/>
</dbReference>